<dbReference type="EMBL" id="JABENB010000001">
    <property type="protein sequence ID" value="NNG38467.1"/>
    <property type="molecule type" value="Genomic_DNA"/>
</dbReference>
<dbReference type="Proteomes" id="UP000557772">
    <property type="component" value="Unassembled WGS sequence"/>
</dbReference>
<evidence type="ECO:0008006" key="4">
    <source>
        <dbReference type="Google" id="ProtNLM"/>
    </source>
</evidence>
<keyword evidence="3" id="KW-1185">Reference proteome</keyword>
<protein>
    <recommendedName>
        <fullName evidence="4">DUF3159 domain-containing protein</fullName>
    </recommendedName>
</protein>
<feature type="transmembrane region" description="Helical" evidence="1">
    <location>
        <begin position="95"/>
        <end position="112"/>
    </location>
</feature>
<reference evidence="2 3" key="1">
    <citation type="submission" date="2020-05" db="EMBL/GenBank/DDBJ databases">
        <title>Flexivirga sp. ID2601S isolated from air conditioner.</title>
        <authorList>
            <person name="Kim D.H."/>
        </authorList>
    </citation>
    <scope>NUCLEOTIDE SEQUENCE [LARGE SCALE GENOMIC DNA]</scope>
    <source>
        <strain evidence="2 3">ID2601S</strain>
    </source>
</reference>
<accession>A0A849AEZ0</accession>
<keyword evidence="1" id="KW-1133">Transmembrane helix</keyword>
<name>A0A849AEZ0_9MICO</name>
<feature type="transmembrane region" description="Helical" evidence="1">
    <location>
        <begin position="39"/>
        <end position="55"/>
    </location>
</feature>
<evidence type="ECO:0000313" key="2">
    <source>
        <dbReference type="EMBL" id="NNG38467.1"/>
    </source>
</evidence>
<feature type="transmembrane region" description="Helical" evidence="1">
    <location>
        <begin position="12"/>
        <end position="33"/>
    </location>
</feature>
<evidence type="ECO:0000256" key="1">
    <source>
        <dbReference type="SAM" id="Phobius"/>
    </source>
</evidence>
<gene>
    <name evidence="2" type="ORF">HJ588_04155</name>
</gene>
<evidence type="ECO:0000313" key="3">
    <source>
        <dbReference type="Proteomes" id="UP000557772"/>
    </source>
</evidence>
<organism evidence="2 3">
    <name type="scientific">Flexivirga aerilata</name>
    <dbReference type="NCBI Taxonomy" id="1656889"/>
    <lineage>
        <taxon>Bacteria</taxon>
        <taxon>Bacillati</taxon>
        <taxon>Actinomycetota</taxon>
        <taxon>Actinomycetes</taxon>
        <taxon>Micrococcales</taxon>
        <taxon>Dermacoccaceae</taxon>
        <taxon>Flexivirga</taxon>
    </lineage>
</organism>
<proteinExistence type="predicted"/>
<feature type="transmembrane region" description="Helical" evidence="1">
    <location>
        <begin position="140"/>
        <end position="162"/>
    </location>
</feature>
<dbReference type="AlphaFoldDB" id="A0A849AEZ0"/>
<comment type="caution">
    <text evidence="2">The sequence shown here is derived from an EMBL/GenBank/DDBJ whole genome shotgun (WGS) entry which is preliminary data.</text>
</comment>
<keyword evidence="1" id="KW-0812">Transmembrane</keyword>
<keyword evidence="1" id="KW-0472">Membrane</keyword>
<feature type="transmembrane region" description="Helical" evidence="1">
    <location>
        <begin position="67"/>
        <end position="89"/>
    </location>
</feature>
<feature type="transmembrane region" description="Helical" evidence="1">
    <location>
        <begin position="174"/>
        <end position="193"/>
    </location>
</feature>
<sequence length="207" mass="22454">MIDRAFLRSSTLRAGRLLLEAVVVPALILYAAMATVGQFWGLIGVLAWSALVVGVRSRSRESVPRTLLMAVLMLVGRTTVSLALSSVYVYLLQPIAGSLFMALIFLGSAAVGRPITKHLARDFVALPQTLMHDRRAHRMFTQVCVLWGLSRLIDVGMSLGFLHLGAQSAVLSRGVFSSSLTVLSVLVCAAWGWSRLRRVPGFTVAFA</sequence>